<dbReference type="AlphaFoldDB" id="A0A9W9G429"/>
<evidence type="ECO:0000256" key="3">
    <source>
        <dbReference type="ARBA" id="ARBA00023163"/>
    </source>
</evidence>
<dbReference type="GO" id="GO:0000978">
    <property type="term" value="F:RNA polymerase II cis-regulatory region sequence-specific DNA binding"/>
    <property type="evidence" value="ECO:0007669"/>
    <property type="project" value="TreeGrafter"/>
</dbReference>
<comment type="caution">
    <text evidence="8">The sequence shown here is derived from an EMBL/GenBank/DDBJ whole genome shotgun (WGS) entry which is preliminary data.</text>
</comment>
<evidence type="ECO:0000313" key="8">
    <source>
        <dbReference type="EMBL" id="KAJ5110902.1"/>
    </source>
</evidence>
<sequence length="366" mass="41577">MEAVPSQISPEMKNLPPTPEEASLPFNSKGNIPSTLDSTSDEAALHRARATEAVWENSLRHRENTRGEIMLPINVVNVIGWSNVELLRSRYELLIDRPIRSTYDAQYDIVRLIPSIGGQRPGVQLDAWAQWHISTNLSEAAQEMNLFNDNVKQKIPRPPNSFILYRRDNHRTTTAAHPNLPNTQISRIIATKWKKESDHVKAAYREKALMAKEEHLRKHPDYQYSPRRPGTRPRRCPRIHSSALSFLWTMEEGSEILAELSKKNGGSRSFWVPVTRELIEALDKLKLLRLLGPIPEAPTPHQFASIVRQTLNRDVRSVCDDQAEDLADEDQIYESADPFMGDVLDFDGPDEPPYIVKNVPGKAAMT</sequence>
<dbReference type="EMBL" id="JAPQKI010000002">
    <property type="protein sequence ID" value="KAJ5110902.1"/>
    <property type="molecule type" value="Genomic_DNA"/>
</dbReference>
<protein>
    <recommendedName>
        <fullName evidence="7">HMG box domain-containing protein</fullName>
    </recommendedName>
</protein>
<dbReference type="CDD" id="cd01389">
    <property type="entry name" value="HMG-box_ROX1-like"/>
    <property type="match status" value="1"/>
</dbReference>
<proteinExistence type="predicted"/>
<dbReference type="GO" id="GO:0005634">
    <property type="term" value="C:nucleus"/>
    <property type="evidence" value="ECO:0007669"/>
    <property type="project" value="UniProtKB-UniRule"/>
</dbReference>
<reference evidence="8" key="1">
    <citation type="submission" date="2022-11" db="EMBL/GenBank/DDBJ databases">
        <authorList>
            <person name="Petersen C."/>
        </authorList>
    </citation>
    <scope>NUCLEOTIDE SEQUENCE</scope>
    <source>
        <strain evidence="8">IBT 30761</strain>
    </source>
</reference>
<evidence type="ECO:0000256" key="4">
    <source>
        <dbReference type="ARBA" id="ARBA00023242"/>
    </source>
</evidence>
<gene>
    <name evidence="8" type="ORF">N7532_001437</name>
</gene>
<dbReference type="Proteomes" id="UP001149074">
    <property type="component" value="Unassembled WGS sequence"/>
</dbReference>
<keyword evidence="2 5" id="KW-0238">DNA-binding</keyword>
<dbReference type="InterPro" id="IPR036910">
    <property type="entry name" value="HMG_box_dom_sf"/>
</dbReference>
<evidence type="ECO:0000313" key="9">
    <source>
        <dbReference type="Proteomes" id="UP001149074"/>
    </source>
</evidence>
<dbReference type="GO" id="GO:0000981">
    <property type="term" value="F:DNA-binding transcription factor activity, RNA polymerase II-specific"/>
    <property type="evidence" value="ECO:0007669"/>
    <property type="project" value="TreeGrafter"/>
</dbReference>
<keyword evidence="3" id="KW-0804">Transcription</keyword>
<feature type="DNA-binding region" description="HMG box" evidence="5">
    <location>
        <begin position="155"/>
        <end position="223"/>
    </location>
</feature>
<dbReference type="InterPro" id="IPR009071">
    <property type="entry name" value="HMG_box_dom"/>
</dbReference>
<keyword evidence="4 5" id="KW-0539">Nucleus</keyword>
<evidence type="ECO:0000256" key="5">
    <source>
        <dbReference type="PROSITE-ProRule" id="PRU00267"/>
    </source>
</evidence>
<dbReference type="PANTHER" id="PTHR45789">
    <property type="entry name" value="FI18025P1"/>
    <property type="match status" value="1"/>
</dbReference>
<dbReference type="GeneID" id="81352910"/>
<dbReference type="Gene3D" id="1.10.30.10">
    <property type="entry name" value="High mobility group box domain"/>
    <property type="match status" value="1"/>
</dbReference>
<dbReference type="SMART" id="SM00398">
    <property type="entry name" value="HMG"/>
    <property type="match status" value="1"/>
</dbReference>
<evidence type="ECO:0000256" key="2">
    <source>
        <dbReference type="ARBA" id="ARBA00023125"/>
    </source>
</evidence>
<keyword evidence="9" id="KW-1185">Reference proteome</keyword>
<dbReference type="Pfam" id="PF00505">
    <property type="entry name" value="HMG_box"/>
    <property type="match status" value="1"/>
</dbReference>
<reference evidence="8" key="2">
    <citation type="journal article" date="2023" name="IMA Fungus">
        <title>Comparative genomic study of the Penicillium genus elucidates a diverse pangenome and 15 lateral gene transfer events.</title>
        <authorList>
            <person name="Petersen C."/>
            <person name="Sorensen T."/>
            <person name="Nielsen M.R."/>
            <person name="Sondergaard T.E."/>
            <person name="Sorensen J.L."/>
            <person name="Fitzpatrick D.A."/>
            <person name="Frisvad J.C."/>
            <person name="Nielsen K.L."/>
        </authorList>
    </citation>
    <scope>NUCLEOTIDE SEQUENCE</scope>
    <source>
        <strain evidence="8">IBT 30761</strain>
    </source>
</reference>
<keyword evidence="1" id="KW-0805">Transcription regulation</keyword>
<dbReference type="PANTHER" id="PTHR45789:SF2">
    <property type="entry name" value="FI18025P1"/>
    <property type="match status" value="1"/>
</dbReference>
<feature type="domain" description="HMG box" evidence="7">
    <location>
        <begin position="155"/>
        <end position="223"/>
    </location>
</feature>
<name>A0A9W9G429_9EURO</name>
<dbReference type="RefSeq" id="XP_056478972.1">
    <property type="nucleotide sequence ID" value="XM_056613931.1"/>
</dbReference>
<organism evidence="8 9">
    <name type="scientific">Penicillium argentinense</name>
    <dbReference type="NCBI Taxonomy" id="1131581"/>
    <lineage>
        <taxon>Eukaryota</taxon>
        <taxon>Fungi</taxon>
        <taxon>Dikarya</taxon>
        <taxon>Ascomycota</taxon>
        <taxon>Pezizomycotina</taxon>
        <taxon>Eurotiomycetes</taxon>
        <taxon>Eurotiomycetidae</taxon>
        <taxon>Eurotiales</taxon>
        <taxon>Aspergillaceae</taxon>
        <taxon>Penicillium</taxon>
    </lineage>
</organism>
<evidence type="ECO:0000259" key="7">
    <source>
        <dbReference type="PROSITE" id="PS50118"/>
    </source>
</evidence>
<dbReference type="FunFam" id="1.10.30.10:FF:000041">
    <property type="entry name" value="HMG box family protein"/>
    <property type="match status" value="1"/>
</dbReference>
<dbReference type="SUPFAM" id="SSF47095">
    <property type="entry name" value="HMG-box"/>
    <property type="match status" value="1"/>
</dbReference>
<dbReference type="PROSITE" id="PS50118">
    <property type="entry name" value="HMG_BOX_2"/>
    <property type="match status" value="1"/>
</dbReference>
<evidence type="ECO:0000256" key="6">
    <source>
        <dbReference type="SAM" id="MobiDB-lite"/>
    </source>
</evidence>
<dbReference type="InterPro" id="IPR051356">
    <property type="entry name" value="SOX/SOX-like_TF"/>
</dbReference>
<evidence type="ECO:0000256" key="1">
    <source>
        <dbReference type="ARBA" id="ARBA00023015"/>
    </source>
</evidence>
<dbReference type="OrthoDB" id="6247875at2759"/>
<accession>A0A9W9G429</accession>
<feature type="region of interest" description="Disordered" evidence="6">
    <location>
        <begin position="1"/>
        <end position="33"/>
    </location>
</feature>